<feature type="chain" id="PRO_5013088185" evidence="5">
    <location>
        <begin position="27"/>
        <end position="121"/>
    </location>
</feature>
<dbReference type="PROSITE" id="PS51007">
    <property type="entry name" value="CYTC"/>
    <property type="match status" value="1"/>
</dbReference>
<feature type="domain" description="Cytochrome c" evidence="6">
    <location>
        <begin position="39"/>
        <end position="119"/>
    </location>
</feature>
<evidence type="ECO:0000256" key="2">
    <source>
        <dbReference type="ARBA" id="ARBA00022723"/>
    </source>
</evidence>
<dbReference type="Pfam" id="PF13442">
    <property type="entry name" value="Cytochrome_CBB3"/>
    <property type="match status" value="1"/>
</dbReference>
<dbReference type="InterPro" id="IPR009056">
    <property type="entry name" value="Cyt_c-like_dom"/>
</dbReference>
<feature type="signal peptide" evidence="5">
    <location>
        <begin position="1"/>
        <end position="26"/>
    </location>
</feature>
<keyword evidence="8" id="KW-1185">Reference proteome</keyword>
<dbReference type="STRING" id="416016.SAMN05443547_1366"/>
<dbReference type="PROSITE" id="PS51257">
    <property type="entry name" value="PROKAR_LIPOPROTEIN"/>
    <property type="match status" value="1"/>
</dbReference>
<dbReference type="Gene3D" id="1.10.760.10">
    <property type="entry name" value="Cytochrome c-like domain"/>
    <property type="match status" value="1"/>
</dbReference>
<dbReference type="AlphaFoldDB" id="A0A1M7ZVY2"/>
<evidence type="ECO:0000256" key="1">
    <source>
        <dbReference type="ARBA" id="ARBA00022617"/>
    </source>
</evidence>
<evidence type="ECO:0000259" key="6">
    <source>
        <dbReference type="PROSITE" id="PS51007"/>
    </source>
</evidence>
<evidence type="ECO:0000256" key="5">
    <source>
        <dbReference type="SAM" id="SignalP"/>
    </source>
</evidence>
<evidence type="ECO:0000256" key="3">
    <source>
        <dbReference type="ARBA" id="ARBA00023004"/>
    </source>
</evidence>
<dbReference type="GO" id="GO:0009055">
    <property type="term" value="F:electron transfer activity"/>
    <property type="evidence" value="ECO:0007669"/>
    <property type="project" value="InterPro"/>
</dbReference>
<dbReference type="OrthoDB" id="9786191at2"/>
<keyword evidence="1 4" id="KW-0349">Heme</keyword>
<dbReference type="GO" id="GO:0046872">
    <property type="term" value="F:metal ion binding"/>
    <property type="evidence" value="ECO:0007669"/>
    <property type="project" value="UniProtKB-KW"/>
</dbReference>
<dbReference type="InterPro" id="IPR036909">
    <property type="entry name" value="Cyt_c-like_dom_sf"/>
</dbReference>
<keyword evidence="5" id="KW-0732">Signal</keyword>
<gene>
    <name evidence="7" type="ORF">SAMN05443547_1366</name>
</gene>
<keyword evidence="2 4" id="KW-0479">Metal-binding</keyword>
<name>A0A1M7ZVY2_9FLAO</name>
<evidence type="ECO:0000313" key="7">
    <source>
        <dbReference type="EMBL" id="SHO73016.1"/>
    </source>
</evidence>
<organism evidence="7 8">
    <name type="scientific">Flavobacterium cucumis</name>
    <dbReference type="NCBI Taxonomy" id="416016"/>
    <lineage>
        <taxon>Bacteria</taxon>
        <taxon>Pseudomonadati</taxon>
        <taxon>Bacteroidota</taxon>
        <taxon>Flavobacteriia</taxon>
        <taxon>Flavobacteriales</taxon>
        <taxon>Flavobacteriaceae</taxon>
        <taxon>Flavobacterium</taxon>
    </lineage>
</organism>
<dbReference type="Proteomes" id="UP000184611">
    <property type="component" value="Unassembled WGS sequence"/>
</dbReference>
<dbReference type="GO" id="GO:0020037">
    <property type="term" value="F:heme binding"/>
    <property type="evidence" value="ECO:0007669"/>
    <property type="project" value="InterPro"/>
</dbReference>
<dbReference type="EMBL" id="FRYK01000002">
    <property type="protein sequence ID" value="SHO73016.1"/>
    <property type="molecule type" value="Genomic_DNA"/>
</dbReference>
<sequence>MKKNVKKLTFLLLTSMLLGGCTTDSVSDLTEITTDVNVSYLNDVKPIIDNNCVRCHGNPTSNGAPMSLTTYENVRTAVLNNLIDRISRAEGTPGAMPLGGPRLSQNQINTIIAWQNANFPQ</sequence>
<proteinExistence type="predicted"/>
<keyword evidence="3 4" id="KW-0408">Iron</keyword>
<dbReference type="SUPFAM" id="SSF46626">
    <property type="entry name" value="Cytochrome c"/>
    <property type="match status" value="1"/>
</dbReference>
<dbReference type="RefSeq" id="WP_073582765.1">
    <property type="nucleotide sequence ID" value="NZ_CBCSEA010000004.1"/>
</dbReference>
<accession>A0A1M7ZVY2</accession>
<reference evidence="8" key="1">
    <citation type="submission" date="2016-12" db="EMBL/GenBank/DDBJ databases">
        <authorList>
            <person name="Varghese N."/>
            <person name="Submissions S."/>
        </authorList>
    </citation>
    <scope>NUCLEOTIDE SEQUENCE [LARGE SCALE GENOMIC DNA]</scope>
    <source>
        <strain evidence="8">DSM 18830</strain>
    </source>
</reference>
<evidence type="ECO:0000313" key="8">
    <source>
        <dbReference type="Proteomes" id="UP000184611"/>
    </source>
</evidence>
<evidence type="ECO:0000256" key="4">
    <source>
        <dbReference type="PROSITE-ProRule" id="PRU00433"/>
    </source>
</evidence>
<protein>
    <submittedName>
        <fullName evidence="7">Cytochrome C oxidase, cbb3-type, subunit III</fullName>
    </submittedName>
</protein>